<dbReference type="Pfam" id="PF13306">
    <property type="entry name" value="LRR_5"/>
    <property type="match status" value="1"/>
</dbReference>
<dbReference type="FunFam" id="3.80.10.10:FF:000727">
    <property type="entry name" value="Toll-like protein"/>
    <property type="match status" value="1"/>
</dbReference>
<dbReference type="InterPro" id="IPR000157">
    <property type="entry name" value="TIR_dom"/>
</dbReference>
<evidence type="ECO:0000256" key="10">
    <source>
        <dbReference type="ARBA" id="ARBA00023180"/>
    </source>
</evidence>
<evidence type="ECO:0000256" key="9">
    <source>
        <dbReference type="ARBA" id="ARBA00023170"/>
    </source>
</evidence>
<gene>
    <name evidence="14" type="ORF">Zmor_000490</name>
</gene>
<dbReference type="SMART" id="SM00082">
    <property type="entry name" value="LRRCT"/>
    <property type="match status" value="2"/>
</dbReference>
<dbReference type="PRINTS" id="PR01537">
    <property type="entry name" value="INTRLKN1R1F"/>
</dbReference>
<dbReference type="InterPro" id="IPR001611">
    <property type="entry name" value="Leu-rich_rpt"/>
</dbReference>
<evidence type="ECO:0000256" key="12">
    <source>
        <dbReference type="SAM" id="SignalP"/>
    </source>
</evidence>
<dbReference type="Pfam" id="PF01582">
    <property type="entry name" value="TIR"/>
    <property type="match status" value="1"/>
</dbReference>
<evidence type="ECO:0000256" key="4">
    <source>
        <dbReference type="ARBA" id="ARBA00022692"/>
    </source>
</evidence>
<proteinExistence type="inferred from homology"/>
<dbReference type="EMBL" id="JALNTZ010000001">
    <property type="protein sequence ID" value="KAJ3664962.1"/>
    <property type="molecule type" value="Genomic_DNA"/>
</dbReference>
<dbReference type="SUPFAM" id="SSF52200">
    <property type="entry name" value="Toll/Interleukin receptor TIR domain"/>
    <property type="match status" value="1"/>
</dbReference>
<dbReference type="InterPro" id="IPR000483">
    <property type="entry name" value="Cys-rich_flank_reg_C"/>
</dbReference>
<dbReference type="Gene3D" id="3.40.50.10140">
    <property type="entry name" value="Toll/interleukin-1 receptor homology (TIR) domain"/>
    <property type="match status" value="1"/>
</dbReference>
<dbReference type="FunFam" id="3.80.10.10:FF:001164">
    <property type="entry name" value="GH01279p"/>
    <property type="match status" value="2"/>
</dbReference>
<evidence type="ECO:0000256" key="8">
    <source>
        <dbReference type="ARBA" id="ARBA00023136"/>
    </source>
</evidence>
<evidence type="ECO:0000256" key="2">
    <source>
        <dbReference type="ARBA" id="ARBA00009634"/>
    </source>
</evidence>
<accession>A0AA38J4U8</accession>
<dbReference type="SUPFAM" id="SSF52058">
    <property type="entry name" value="L domain-like"/>
    <property type="match status" value="3"/>
</dbReference>
<dbReference type="PROSITE" id="PS50104">
    <property type="entry name" value="TIR"/>
    <property type="match status" value="1"/>
</dbReference>
<keyword evidence="3" id="KW-0433">Leucine-rich repeat</keyword>
<sequence>MNNACLILILLFCLKPAASTIECNHNDNCLCLPSVQEVEFQCPSNFDDVSEFVIHVKDNIEILIDCASNLEKFNVNLLPNITIDKIERFRMRFCPLPTNGFKEVLDHFSLKEVKFLQFGSSNLSNVTLTKEYFRGLEFLDSLQLNADGLVDMEEDVFANTPNLTSLEMQLNRVSLKEGLFRYTPMLKSLDLSENKIQSIPGGLFKGLDKLELLHLWSNNLTEIDDLTFQGLTNLKSLELSANKIENISEGAFKSLMNLSRVNLSQNQLKTVLADTFSHNTKLELIAMRGNPNLKLQDYAFSNLPVVKDIDLTNCKLDDIPKSVFENSPKIKELKLGRNKLKGLPEGLFEGLRTLEELYLDNNHIETVGKSFASLKKLKILHLQNNRIERIGVDDFKDLTDLTEIFLQKNRIVTIHNRAFDNNAELKKLDLSHNFYTGEYNAHFTSLDNVVNIETINLSHNRITQIGDVITLYNKVRLRSLDLSSNQITNITLSDLIPLAPKLSINLENNKITSVDFKHLDVMTENVKDAYSAREQSQTVIFLGNNPVDCDCYNLNLVKYFQDDLDPKIKVMFDIRTENYCANPPELQDVPIKMVPQSLLLCSFEKIDEEDFCPDNCSCSWRPFDTSLILDCSNKKMAQFPQIESLQMVKLQFNQTEVHLEGNELSGLDANLTGYENVTRLYLSDNKIEKVEWLPSQLKVVHLDNNKIKHLDYRVFEKLNGSYLVNMTLDHNPWRCECEAVNFTNFLRQHSKVIDNRDILCYNTSRRLIHLNKNDLCHELRIANIILPILIIGLLLTTLLVLYYRYQEPIKIWLYSRNLCLCWVTEEELDKDKDYDAFVSYSHKDEDFIIQNLLPVLEGGSTPYKLCLHYRHFIPGEMISTQITNSVLNSRRTLVVLSPNFLESVWGKMEFRTAHTHAMTEGRARVIIVLYGDVDVEKLDDELKAYLKTNTYVKWGDPYFWNKLKYALPHSKRKSCNNNQKIANVMNCIDDKFNLVAPVTPSPGTTPPVLNLDPSILKKHPLNFVHSHELDTPPAEAGTLLISTGL</sequence>
<dbReference type="AlphaFoldDB" id="A0AA38J4U8"/>
<dbReference type="Proteomes" id="UP001168821">
    <property type="component" value="Unassembled WGS sequence"/>
</dbReference>
<evidence type="ECO:0000256" key="5">
    <source>
        <dbReference type="ARBA" id="ARBA00022729"/>
    </source>
</evidence>
<dbReference type="SMART" id="SM00255">
    <property type="entry name" value="TIR"/>
    <property type="match status" value="1"/>
</dbReference>
<dbReference type="PROSITE" id="PS51450">
    <property type="entry name" value="LRR"/>
    <property type="match status" value="7"/>
</dbReference>
<feature type="transmembrane region" description="Helical" evidence="11">
    <location>
        <begin position="781"/>
        <end position="803"/>
    </location>
</feature>
<dbReference type="Pfam" id="PF00560">
    <property type="entry name" value="LRR_1"/>
    <property type="match status" value="1"/>
</dbReference>
<keyword evidence="9" id="KW-0675">Receptor</keyword>
<dbReference type="PANTHER" id="PTHR24365:SF541">
    <property type="entry name" value="PROTEIN TOLL-RELATED"/>
    <property type="match status" value="1"/>
</dbReference>
<keyword evidence="7 11" id="KW-1133">Transmembrane helix</keyword>
<keyword evidence="5 12" id="KW-0732">Signal</keyword>
<dbReference type="Gene3D" id="3.80.10.10">
    <property type="entry name" value="Ribonuclease Inhibitor"/>
    <property type="match status" value="4"/>
</dbReference>
<dbReference type="GO" id="GO:0038023">
    <property type="term" value="F:signaling receptor activity"/>
    <property type="evidence" value="ECO:0007669"/>
    <property type="project" value="TreeGrafter"/>
</dbReference>
<dbReference type="GO" id="GO:0007165">
    <property type="term" value="P:signal transduction"/>
    <property type="evidence" value="ECO:0007669"/>
    <property type="project" value="InterPro"/>
</dbReference>
<comment type="similarity">
    <text evidence="2">Belongs to the Toll-like receptor family.</text>
</comment>
<dbReference type="InterPro" id="IPR032675">
    <property type="entry name" value="LRR_dom_sf"/>
</dbReference>
<evidence type="ECO:0000259" key="13">
    <source>
        <dbReference type="PROSITE" id="PS50104"/>
    </source>
</evidence>
<dbReference type="FunFam" id="3.40.50.10140:FF:000020">
    <property type="entry name" value="Blast:Protein toll"/>
    <property type="match status" value="1"/>
</dbReference>
<evidence type="ECO:0000256" key="1">
    <source>
        <dbReference type="ARBA" id="ARBA00004479"/>
    </source>
</evidence>
<dbReference type="GO" id="GO:0005886">
    <property type="term" value="C:plasma membrane"/>
    <property type="evidence" value="ECO:0007669"/>
    <property type="project" value="TreeGrafter"/>
</dbReference>
<dbReference type="InterPro" id="IPR035897">
    <property type="entry name" value="Toll_tir_struct_dom_sf"/>
</dbReference>
<keyword evidence="8 11" id="KW-0472">Membrane</keyword>
<evidence type="ECO:0000313" key="15">
    <source>
        <dbReference type="Proteomes" id="UP001168821"/>
    </source>
</evidence>
<keyword evidence="15" id="KW-1185">Reference proteome</keyword>
<evidence type="ECO:0000256" key="7">
    <source>
        <dbReference type="ARBA" id="ARBA00022989"/>
    </source>
</evidence>
<comment type="caution">
    <text evidence="14">The sequence shown here is derived from an EMBL/GenBank/DDBJ whole genome shotgun (WGS) entry which is preliminary data.</text>
</comment>
<name>A0AA38J4U8_9CUCU</name>
<reference evidence="14" key="1">
    <citation type="journal article" date="2023" name="G3 (Bethesda)">
        <title>Whole genome assemblies of Zophobas morio and Tenebrio molitor.</title>
        <authorList>
            <person name="Kaur S."/>
            <person name="Stinson S.A."/>
            <person name="diCenzo G.C."/>
        </authorList>
    </citation>
    <scope>NUCLEOTIDE SEQUENCE</scope>
    <source>
        <strain evidence="14">QUZm001</strain>
    </source>
</reference>
<evidence type="ECO:0000256" key="11">
    <source>
        <dbReference type="SAM" id="Phobius"/>
    </source>
</evidence>
<evidence type="ECO:0000256" key="3">
    <source>
        <dbReference type="ARBA" id="ARBA00022614"/>
    </source>
</evidence>
<dbReference type="SMART" id="SM00365">
    <property type="entry name" value="LRR_SD22"/>
    <property type="match status" value="7"/>
</dbReference>
<dbReference type="PRINTS" id="PR00019">
    <property type="entry name" value="LEURICHRPT"/>
</dbReference>
<keyword evidence="6" id="KW-0677">Repeat</keyword>
<dbReference type="PANTHER" id="PTHR24365">
    <property type="entry name" value="TOLL-LIKE RECEPTOR"/>
    <property type="match status" value="1"/>
</dbReference>
<keyword evidence="10" id="KW-0325">Glycoprotein</keyword>
<evidence type="ECO:0000313" key="14">
    <source>
        <dbReference type="EMBL" id="KAJ3664962.1"/>
    </source>
</evidence>
<feature type="chain" id="PRO_5041231831" description="TIR domain-containing protein" evidence="12">
    <location>
        <begin position="20"/>
        <end position="1045"/>
    </location>
</feature>
<dbReference type="InterPro" id="IPR003591">
    <property type="entry name" value="Leu-rich_rpt_typical-subtyp"/>
</dbReference>
<dbReference type="Pfam" id="PF13855">
    <property type="entry name" value="LRR_8"/>
    <property type="match status" value="1"/>
</dbReference>
<evidence type="ECO:0000256" key="6">
    <source>
        <dbReference type="ARBA" id="ARBA00022737"/>
    </source>
</evidence>
<comment type="subcellular location">
    <subcellularLocation>
        <location evidence="1">Membrane</location>
        <topology evidence="1">Single-pass type I membrane protein</topology>
    </subcellularLocation>
</comment>
<keyword evidence="4 11" id="KW-0812">Transmembrane</keyword>
<organism evidence="14 15">
    <name type="scientific">Zophobas morio</name>
    <dbReference type="NCBI Taxonomy" id="2755281"/>
    <lineage>
        <taxon>Eukaryota</taxon>
        <taxon>Metazoa</taxon>
        <taxon>Ecdysozoa</taxon>
        <taxon>Arthropoda</taxon>
        <taxon>Hexapoda</taxon>
        <taxon>Insecta</taxon>
        <taxon>Pterygota</taxon>
        <taxon>Neoptera</taxon>
        <taxon>Endopterygota</taxon>
        <taxon>Coleoptera</taxon>
        <taxon>Polyphaga</taxon>
        <taxon>Cucujiformia</taxon>
        <taxon>Tenebrionidae</taxon>
        <taxon>Zophobas</taxon>
    </lineage>
</organism>
<protein>
    <recommendedName>
        <fullName evidence="13">TIR domain-containing protein</fullName>
    </recommendedName>
</protein>
<dbReference type="InterPro" id="IPR026906">
    <property type="entry name" value="LRR_5"/>
</dbReference>
<feature type="domain" description="TIR" evidence="13">
    <location>
        <begin position="832"/>
        <end position="967"/>
    </location>
</feature>
<dbReference type="SMART" id="SM00369">
    <property type="entry name" value="LRR_TYP"/>
    <property type="match status" value="12"/>
</dbReference>
<feature type="signal peptide" evidence="12">
    <location>
        <begin position="1"/>
        <end position="19"/>
    </location>
</feature>